<gene>
    <name evidence="1" type="ORF">E2C01_078148</name>
</gene>
<proteinExistence type="predicted"/>
<evidence type="ECO:0000313" key="1">
    <source>
        <dbReference type="EMBL" id="MPC83438.1"/>
    </source>
</evidence>
<keyword evidence="2" id="KW-1185">Reference proteome</keyword>
<dbReference type="EMBL" id="VSRR010062534">
    <property type="protein sequence ID" value="MPC83438.1"/>
    <property type="molecule type" value="Genomic_DNA"/>
</dbReference>
<protein>
    <submittedName>
        <fullName evidence="1">Uncharacterized protein</fullName>
    </submittedName>
</protein>
<accession>A0A5B7IRY0</accession>
<evidence type="ECO:0000313" key="2">
    <source>
        <dbReference type="Proteomes" id="UP000324222"/>
    </source>
</evidence>
<name>A0A5B7IRY0_PORTR</name>
<sequence length="22" mass="2445">MISEVFKSVSPVNHVEILSLCL</sequence>
<organism evidence="1 2">
    <name type="scientific">Portunus trituberculatus</name>
    <name type="common">Swimming crab</name>
    <name type="synonym">Neptunus trituberculatus</name>
    <dbReference type="NCBI Taxonomy" id="210409"/>
    <lineage>
        <taxon>Eukaryota</taxon>
        <taxon>Metazoa</taxon>
        <taxon>Ecdysozoa</taxon>
        <taxon>Arthropoda</taxon>
        <taxon>Crustacea</taxon>
        <taxon>Multicrustacea</taxon>
        <taxon>Malacostraca</taxon>
        <taxon>Eumalacostraca</taxon>
        <taxon>Eucarida</taxon>
        <taxon>Decapoda</taxon>
        <taxon>Pleocyemata</taxon>
        <taxon>Brachyura</taxon>
        <taxon>Eubrachyura</taxon>
        <taxon>Portunoidea</taxon>
        <taxon>Portunidae</taxon>
        <taxon>Portuninae</taxon>
        <taxon>Portunus</taxon>
    </lineage>
</organism>
<reference evidence="1 2" key="1">
    <citation type="submission" date="2019-05" db="EMBL/GenBank/DDBJ databases">
        <title>Another draft genome of Portunus trituberculatus and its Hox gene families provides insights of decapod evolution.</title>
        <authorList>
            <person name="Jeong J.-H."/>
            <person name="Song I."/>
            <person name="Kim S."/>
            <person name="Choi T."/>
            <person name="Kim D."/>
            <person name="Ryu S."/>
            <person name="Kim W."/>
        </authorList>
    </citation>
    <scope>NUCLEOTIDE SEQUENCE [LARGE SCALE GENOMIC DNA]</scope>
    <source>
        <tissue evidence="1">Muscle</tissue>
    </source>
</reference>
<dbReference type="Proteomes" id="UP000324222">
    <property type="component" value="Unassembled WGS sequence"/>
</dbReference>
<comment type="caution">
    <text evidence="1">The sequence shown here is derived from an EMBL/GenBank/DDBJ whole genome shotgun (WGS) entry which is preliminary data.</text>
</comment>
<dbReference type="AlphaFoldDB" id="A0A5B7IRY0"/>